<protein>
    <recommendedName>
        <fullName evidence="5">Tetratricopeptide repeat protein</fullName>
    </recommendedName>
</protein>
<dbReference type="SMART" id="SM00028">
    <property type="entry name" value="TPR"/>
    <property type="match status" value="1"/>
</dbReference>
<reference evidence="3 4" key="1">
    <citation type="submission" date="2017-05" db="EMBL/GenBank/DDBJ databases">
        <authorList>
            <person name="Varghese N."/>
            <person name="Submissions S."/>
        </authorList>
    </citation>
    <scope>NUCLEOTIDE SEQUENCE [LARGE SCALE GENOMIC DNA]</scope>
    <source>
        <strain evidence="3 4">DSM 25457</strain>
    </source>
</reference>
<proteinExistence type="predicted"/>
<evidence type="ECO:0000313" key="4">
    <source>
        <dbReference type="Proteomes" id="UP001158067"/>
    </source>
</evidence>
<keyword evidence="4" id="KW-1185">Reference proteome</keyword>
<dbReference type="RefSeq" id="WP_283430987.1">
    <property type="nucleotide sequence ID" value="NZ_FXUG01000001.1"/>
</dbReference>
<dbReference type="PROSITE" id="PS50005">
    <property type="entry name" value="TPR"/>
    <property type="match status" value="1"/>
</dbReference>
<dbReference type="Pfam" id="PF13174">
    <property type="entry name" value="TPR_6"/>
    <property type="match status" value="1"/>
</dbReference>
<evidence type="ECO:0008006" key="5">
    <source>
        <dbReference type="Google" id="ProtNLM"/>
    </source>
</evidence>
<evidence type="ECO:0000313" key="3">
    <source>
        <dbReference type="EMBL" id="SMP42572.1"/>
    </source>
</evidence>
<keyword evidence="1" id="KW-0802">TPR repeat</keyword>
<evidence type="ECO:0000256" key="1">
    <source>
        <dbReference type="PROSITE-ProRule" id="PRU00339"/>
    </source>
</evidence>
<dbReference type="SUPFAM" id="SSF48452">
    <property type="entry name" value="TPR-like"/>
    <property type="match status" value="1"/>
</dbReference>
<comment type="caution">
    <text evidence="3">The sequence shown here is derived from an EMBL/GenBank/DDBJ whole genome shotgun (WGS) entry which is preliminary data.</text>
</comment>
<dbReference type="InterPro" id="IPR019734">
    <property type="entry name" value="TPR_rpt"/>
</dbReference>
<dbReference type="InterPro" id="IPR011990">
    <property type="entry name" value="TPR-like_helical_dom_sf"/>
</dbReference>
<organism evidence="3 4">
    <name type="scientific">Neorhodopirellula lusitana</name>
    <dbReference type="NCBI Taxonomy" id="445327"/>
    <lineage>
        <taxon>Bacteria</taxon>
        <taxon>Pseudomonadati</taxon>
        <taxon>Planctomycetota</taxon>
        <taxon>Planctomycetia</taxon>
        <taxon>Pirellulales</taxon>
        <taxon>Pirellulaceae</taxon>
        <taxon>Neorhodopirellula</taxon>
    </lineage>
</organism>
<dbReference type="Proteomes" id="UP001158067">
    <property type="component" value="Unassembled WGS sequence"/>
</dbReference>
<sequence length="217" mass="23414">MKSGFKGLQLVVLVTAVMVVVGLAAAWSKGRDFWSSPDCRAQRVFQAGDPETAATLFADPNRQGIAQFRAGEFKAAASTFAGLPGPDALFNQATARVMLGEYDRAVALYDQVLDLSPGRTDATTNRAIAAGRAERVKDEGGEMTGGKLGADKIVFSNTPTKSDGGDEVEVEEKTLSDEELRTMWLRQVQTTPGDFLRTKFAFQDAMQADVPEVSDDR</sequence>
<dbReference type="Gene3D" id="1.25.40.10">
    <property type="entry name" value="Tetratricopeptide repeat domain"/>
    <property type="match status" value="1"/>
</dbReference>
<dbReference type="EMBL" id="FXUG01000001">
    <property type="protein sequence ID" value="SMP42572.1"/>
    <property type="molecule type" value="Genomic_DNA"/>
</dbReference>
<accession>A0ABY1PQS5</accession>
<feature type="region of interest" description="Disordered" evidence="2">
    <location>
        <begin position="137"/>
        <end position="167"/>
    </location>
</feature>
<evidence type="ECO:0000256" key="2">
    <source>
        <dbReference type="SAM" id="MobiDB-lite"/>
    </source>
</evidence>
<feature type="repeat" description="TPR" evidence="1">
    <location>
        <begin position="86"/>
        <end position="119"/>
    </location>
</feature>
<name>A0ABY1PQS5_9BACT</name>
<gene>
    <name evidence="3" type="ORF">SAMN06265222_101805</name>
</gene>